<keyword evidence="13" id="KW-1185">Reference proteome</keyword>
<evidence type="ECO:0000256" key="7">
    <source>
        <dbReference type="ARBA" id="ARBA00023049"/>
    </source>
</evidence>
<dbReference type="PANTHER" id="PTHR11733:SF167">
    <property type="entry name" value="FI17812P1-RELATED"/>
    <property type="match status" value="1"/>
</dbReference>
<dbReference type="Pfam" id="PF05649">
    <property type="entry name" value="Peptidase_M13_N"/>
    <property type="match status" value="1"/>
</dbReference>
<feature type="transmembrane region" description="Helical" evidence="9">
    <location>
        <begin position="346"/>
        <end position="365"/>
    </location>
</feature>
<dbReference type="InterPro" id="IPR024318">
    <property type="entry name" value="Nro1/ETT1"/>
</dbReference>
<dbReference type="Pfam" id="PF12753">
    <property type="entry name" value="Nro1"/>
    <property type="match status" value="1"/>
</dbReference>
<evidence type="ECO:0000256" key="6">
    <source>
        <dbReference type="ARBA" id="ARBA00022833"/>
    </source>
</evidence>
<dbReference type="InterPro" id="IPR018497">
    <property type="entry name" value="Peptidase_M13_C"/>
</dbReference>
<proteinExistence type="inferred from homology"/>
<dbReference type="Gene3D" id="1.25.40.10">
    <property type="entry name" value="Tetratricopeptide repeat domain"/>
    <property type="match status" value="1"/>
</dbReference>
<dbReference type="Proteomes" id="UP000613177">
    <property type="component" value="Unassembled WGS sequence"/>
</dbReference>
<evidence type="ECO:0000313" key="12">
    <source>
        <dbReference type="EMBL" id="KAG2236754.1"/>
    </source>
</evidence>
<dbReference type="Gene3D" id="1.10.1380.10">
    <property type="entry name" value="Neutral endopeptidase , domain2"/>
    <property type="match status" value="1"/>
</dbReference>
<comment type="similarity">
    <text evidence="2">Belongs to the peptidase M13 family.</text>
</comment>
<name>A0A8H7W328_9FUNG</name>
<keyword evidence="4" id="KW-0479">Metal-binding</keyword>
<evidence type="ECO:0000256" key="1">
    <source>
        <dbReference type="ARBA" id="ARBA00001947"/>
    </source>
</evidence>
<keyword evidence="9" id="KW-1133">Transmembrane helix</keyword>
<feature type="compositionally biased region" description="Basic residues" evidence="8">
    <location>
        <begin position="1"/>
        <end position="10"/>
    </location>
</feature>
<dbReference type="Pfam" id="PF01431">
    <property type="entry name" value="Peptidase_M13"/>
    <property type="match status" value="1"/>
</dbReference>
<protein>
    <submittedName>
        <fullName evidence="12">Uncharacterized protein</fullName>
    </submittedName>
</protein>
<evidence type="ECO:0000256" key="8">
    <source>
        <dbReference type="SAM" id="MobiDB-lite"/>
    </source>
</evidence>
<dbReference type="InterPro" id="IPR008753">
    <property type="entry name" value="Peptidase_M13_N"/>
</dbReference>
<keyword evidence="7" id="KW-0482">Metalloprotease</keyword>
<dbReference type="CDD" id="cd08662">
    <property type="entry name" value="M13"/>
    <property type="match status" value="1"/>
</dbReference>
<dbReference type="GO" id="GO:0004222">
    <property type="term" value="F:metalloendopeptidase activity"/>
    <property type="evidence" value="ECO:0007669"/>
    <property type="project" value="InterPro"/>
</dbReference>
<dbReference type="GO" id="GO:0005886">
    <property type="term" value="C:plasma membrane"/>
    <property type="evidence" value="ECO:0007669"/>
    <property type="project" value="TreeGrafter"/>
</dbReference>
<dbReference type="PRINTS" id="PR00786">
    <property type="entry name" value="NEPRILYSIN"/>
</dbReference>
<dbReference type="PANTHER" id="PTHR11733">
    <property type="entry name" value="ZINC METALLOPROTEASE FAMILY M13 NEPRILYSIN-RELATED"/>
    <property type="match status" value="1"/>
</dbReference>
<evidence type="ECO:0000259" key="10">
    <source>
        <dbReference type="Pfam" id="PF01431"/>
    </source>
</evidence>
<evidence type="ECO:0000256" key="4">
    <source>
        <dbReference type="ARBA" id="ARBA00022723"/>
    </source>
</evidence>
<comment type="cofactor">
    <cofactor evidence="1">
        <name>Zn(2+)</name>
        <dbReference type="ChEBI" id="CHEBI:29105"/>
    </cofactor>
</comment>
<evidence type="ECO:0000256" key="9">
    <source>
        <dbReference type="SAM" id="Phobius"/>
    </source>
</evidence>
<reference evidence="12" key="1">
    <citation type="submission" date="2021-01" db="EMBL/GenBank/DDBJ databases">
        <title>Metabolic potential, ecology and presence of endohyphal bacteria is reflected in genomic diversity of Mucoromycotina.</title>
        <authorList>
            <person name="Muszewska A."/>
            <person name="Okrasinska A."/>
            <person name="Steczkiewicz K."/>
            <person name="Drgas O."/>
            <person name="Orlowska M."/>
            <person name="Perlinska-Lenart U."/>
            <person name="Aleksandrzak-Piekarczyk T."/>
            <person name="Szatraj K."/>
            <person name="Zielenkiewicz U."/>
            <person name="Pilsyk S."/>
            <person name="Malc E."/>
            <person name="Mieczkowski P."/>
            <person name="Kruszewska J.S."/>
            <person name="Biernat P."/>
            <person name="Pawlowska J."/>
        </authorList>
    </citation>
    <scope>NUCLEOTIDE SEQUENCE</scope>
    <source>
        <strain evidence="12">WA0000018081</strain>
    </source>
</reference>
<dbReference type="GO" id="GO:0046872">
    <property type="term" value="F:metal ion binding"/>
    <property type="evidence" value="ECO:0007669"/>
    <property type="project" value="UniProtKB-KW"/>
</dbReference>
<sequence>MPVEKKRPRGLKGSAMAKANKKTKVQEPSSSTEMPENAQTVVLDKVVEEGDEVGEAAALYESAMEKLETDSNAALALIRGTIHESDRILRNLEEEATLPALFYYTYGSALYELGRLTDEEEFEPYLDAAEERLNQGLTVEDANDIHNKIQLALAKIWLAKAASTVSEGEQAVPELSVRALETLDKAMADAQVPSKTIIELADIVQNHGDLYESIESRDKFRNWAEAALNNVLEKEPENASALSALGLSYQAILDSKKYFEAAKQELVKIDKVSPQVLSDLAEALLNEANLVLKEEEQVEIYKKAVPFSMSTEREPLLRDDDHLDQDQASSRSNRLQDGKFTLLEKVLFALATTFFIVLCVLAGLYTRRVYEEKPAPTVPVPPGNSTSPVCLTPDCVLTAAQILQDIDTTLDPCDDFYQYTCSNWEKHHEIPDGKSSINSFVLLRDQNKDIVRGILSGTFEDFYDRTHSPNNQLPDPEKVIDKQNFEKAKSLFDSCMNENLIDSRGTEPILPLLKELRGLYPTKGGDSSESRRLTQTLSFLAKRDIGALFEIIVDADPKDPAVNSLQLYQSGLTLPSKVYYTQKETVETLFDTIVDTLNIIFGSEKDWDKHSADITARLIVDFEKKLAEISHLPEYYQDPEVTYNPMSLSDLAKIAPTVDWGIYVNHLSPPNAPHSDKIVVTSPEFIRRVSSELLEKENQRTLQAYFIWRTILSYSDALTEQVRTPIRRLNAKLIGTNPKSIKPRWDTCLDEVNGSLGFLAGRYYVIDKFGGDAKKRADEFVNSIKQVFVDRLPELEWIDDITREKAVEKVDKLIRKVGYPDNSPDLMSPVSLSDYYGELNMNPKDYFGNYVSARQFSIIEEWRQIGKTPDRSKWLMNPQEVNAYFNPSFNEIVFPAGILQNPFFGSNYPDYLNYGGIGVVVGHELTHGFDNQGRHFDAEGKLVQWWTNETAVQFDQKANCFIQQYNNFTMTDEKGEPIHVNGKFTLGENLADNGGLGEAYIAWKRRYDSDKESKVYNNVRLPGLDNLSPEQLFFVNFGRIWCNKATPAQAKKGVLTDEHSPAKWRVNGAVQNSNTFAQVFQCASGSPMNPVDKCELW</sequence>
<dbReference type="SUPFAM" id="SSF55486">
    <property type="entry name" value="Metalloproteases ('zincins'), catalytic domain"/>
    <property type="match status" value="1"/>
</dbReference>
<dbReference type="EMBL" id="JAEPRE010000013">
    <property type="protein sequence ID" value="KAG2236754.1"/>
    <property type="molecule type" value="Genomic_DNA"/>
</dbReference>
<comment type="caution">
    <text evidence="12">The sequence shown here is derived from an EMBL/GenBank/DDBJ whole genome shotgun (WGS) entry which is preliminary data.</text>
</comment>
<dbReference type="Gene3D" id="3.40.390.10">
    <property type="entry name" value="Collagenase (Catalytic Domain)"/>
    <property type="match status" value="1"/>
</dbReference>
<feature type="domain" description="Peptidase M13 C-terminal" evidence="10">
    <location>
        <begin position="882"/>
        <end position="1096"/>
    </location>
</feature>
<keyword evidence="6" id="KW-0862">Zinc</keyword>
<evidence type="ECO:0000313" key="13">
    <source>
        <dbReference type="Proteomes" id="UP000613177"/>
    </source>
</evidence>
<accession>A0A8H7W328</accession>
<dbReference type="AlphaFoldDB" id="A0A8H7W328"/>
<organism evidence="12 13">
    <name type="scientific">Thamnidium elegans</name>
    <dbReference type="NCBI Taxonomy" id="101142"/>
    <lineage>
        <taxon>Eukaryota</taxon>
        <taxon>Fungi</taxon>
        <taxon>Fungi incertae sedis</taxon>
        <taxon>Mucoromycota</taxon>
        <taxon>Mucoromycotina</taxon>
        <taxon>Mucoromycetes</taxon>
        <taxon>Mucorales</taxon>
        <taxon>Mucorineae</taxon>
        <taxon>Mucoraceae</taxon>
        <taxon>Thamnidium</taxon>
    </lineage>
</organism>
<feature type="region of interest" description="Disordered" evidence="8">
    <location>
        <begin position="1"/>
        <end position="36"/>
    </location>
</feature>
<dbReference type="InterPro" id="IPR024079">
    <property type="entry name" value="MetalloPept_cat_dom_sf"/>
</dbReference>
<feature type="compositionally biased region" description="Polar residues" evidence="8">
    <location>
        <begin position="26"/>
        <end position="36"/>
    </location>
</feature>
<keyword evidence="3" id="KW-0645">Protease</keyword>
<dbReference type="PROSITE" id="PS51885">
    <property type="entry name" value="NEPRILYSIN"/>
    <property type="match status" value="1"/>
</dbReference>
<gene>
    <name evidence="12" type="ORF">INT48_006938</name>
</gene>
<keyword evidence="9" id="KW-0812">Transmembrane</keyword>
<keyword evidence="5" id="KW-0378">Hydrolase</keyword>
<dbReference type="InterPro" id="IPR011990">
    <property type="entry name" value="TPR-like_helical_dom_sf"/>
</dbReference>
<dbReference type="GO" id="GO:0016485">
    <property type="term" value="P:protein processing"/>
    <property type="evidence" value="ECO:0007669"/>
    <property type="project" value="TreeGrafter"/>
</dbReference>
<dbReference type="InterPro" id="IPR000718">
    <property type="entry name" value="Peptidase_M13"/>
</dbReference>
<dbReference type="GO" id="GO:0005634">
    <property type="term" value="C:nucleus"/>
    <property type="evidence" value="ECO:0007669"/>
    <property type="project" value="InterPro"/>
</dbReference>
<evidence type="ECO:0000256" key="2">
    <source>
        <dbReference type="ARBA" id="ARBA00007357"/>
    </source>
</evidence>
<keyword evidence="9" id="KW-0472">Membrane</keyword>
<dbReference type="InterPro" id="IPR042089">
    <property type="entry name" value="Peptidase_M13_dom_2"/>
</dbReference>
<evidence type="ECO:0000256" key="5">
    <source>
        <dbReference type="ARBA" id="ARBA00022801"/>
    </source>
</evidence>
<evidence type="ECO:0000259" key="11">
    <source>
        <dbReference type="Pfam" id="PF05649"/>
    </source>
</evidence>
<feature type="domain" description="Peptidase M13 N-terminal" evidence="11">
    <location>
        <begin position="412"/>
        <end position="820"/>
    </location>
</feature>
<evidence type="ECO:0000256" key="3">
    <source>
        <dbReference type="ARBA" id="ARBA00022670"/>
    </source>
</evidence>